<protein>
    <submittedName>
        <fullName evidence="2">Uncharacterized protein</fullName>
    </submittedName>
</protein>
<dbReference type="GeneID" id="33362404"/>
<accession>A0A1Z1MUB6</accession>
<gene>
    <name evidence="2" type="primary">orf46</name>
</gene>
<keyword evidence="2" id="KW-0150">Chloroplast</keyword>
<dbReference type="EMBL" id="MF101467">
    <property type="protein sequence ID" value="ARW69688.1"/>
    <property type="molecule type" value="Genomic_DNA"/>
</dbReference>
<name>A0A1Z1MUB6_9FLOR</name>
<reference evidence="2" key="1">
    <citation type="journal article" date="2017" name="J. Phycol.">
        <title>Analysis of chloroplast genomes and a supermatrix inform reclassification of the Rhodomelaceae (Rhodophyta).</title>
        <authorList>
            <person name="Diaz-Tapia P."/>
            <person name="Maggs C.A."/>
            <person name="West J.A."/>
            <person name="Verbruggen H."/>
        </authorList>
    </citation>
    <scope>NUCLEOTIDE SEQUENCE</scope>
    <source>
        <strain evidence="2">PD1825</strain>
    </source>
</reference>
<feature type="transmembrane region" description="Helical" evidence="1">
    <location>
        <begin position="20"/>
        <end position="44"/>
    </location>
</feature>
<geneLocation type="chloroplast" evidence="2"/>
<keyword evidence="2" id="KW-0934">Plastid</keyword>
<keyword evidence="1" id="KW-0812">Transmembrane</keyword>
<dbReference type="RefSeq" id="YP_009399869.1">
    <property type="nucleotide sequence ID" value="NC_035299.1"/>
</dbReference>
<keyword evidence="1" id="KW-0472">Membrane</keyword>
<evidence type="ECO:0000313" key="2">
    <source>
        <dbReference type="EMBL" id="ARW69688.1"/>
    </source>
</evidence>
<sequence>MCFKLSYGPYFVKVATSKYIYLVFIYKSFKILFYIKVLLCILCCHA</sequence>
<evidence type="ECO:0000256" key="1">
    <source>
        <dbReference type="SAM" id="Phobius"/>
    </source>
</evidence>
<organism evidence="2">
    <name type="scientific">Tolypiocladia glomerulata</name>
    <dbReference type="NCBI Taxonomy" id="860646"/>
    <lineage>
        <taxon>Eukaryota</taxon>
        <taxon>Rhodophyta</taxon>
        <taxon>Florideophyceae</taxon>
        <taxon>Rhodymeniophycidae</taxon>
        <taxon>Ceramiales</taxon>
        <taxon>Rhodomelaceae</taxon>
        <taxon>Polysiphonioideae</taxon>
        <taxon>Tolypiocladia</taxon>
    </lineage>
</organism>
<proteinExistence type="predicted"/>
<dbReference type="AlphaFoldDB" id="A0A1Z1MUB6"/>
<keyword evidence="1" id="KW-1133">Transmembrane helix</keyword>